<dbReference type="Pfam" id="PF09967">
    <property type="entry name" value="DUF2201"/>
    <property type="match status" value="1"/>
</dbReference>
<comment type="caution">
    <text evidence="3">The sequence shown here is derived from an EMBL/GenBank/DDBJ whole genome shotgun (WGS) entry which is preliminary data.</text>
</comment>
<feature type="domain" description="VWA-like" evidence="1">
    <location>
        <begin position="285"/>
        <end position="399"/>
    </location>
</feature>
<name>A0A2D0N4C8_FLAN2</name>
<dbReference type="InterPro" id="IPR036465">
    <property type="entry name" value="vWFA_dom_sf"/>
</dbReference>
<dbReference type="InterPro" id="IPR025154">
    <property type="entry name" value="Put_metallopeptidase_dom"/>
</dbReference>
<gene>
    <name evidence="3" type="ORF">CRP01_31000</name>
</gene>
<proteinExistence type="predicted"/>
<reference evidence="3 4" key="1">
    <citation type="submission" date="2017-10" db="EMBL/GenBank/DDBJ databases">
        <title>The draft genome sequence of Lewinella nigricans NBRC 102662.</title>
        <authorList>
            <person name="Wang K."/>
        </authorList>
    </citation>
    <scope>NUCLEOTIDE SEQUENCE [LARGE SCALE GENOMIC DNA]</scope>
    <source>
        <strain evidence="3 4">NBRC 102662</strain>
    </source>
</reference>
<accession>A0A2D0N4C8</accession>
<dbReference type="RefSeq" id="WP_099153952.1">
    <property type="nucleotide sequence ID" value="NZ_PDUD01000038.1"/>
</dbReference>
<dbReference type="InterPro" id="IPR018698">
    <property type="entry name" value="VWA-like_dom"/>
</dbReference>
<organism evidence="3 4">
    <name type="scientific">Flavilitoribacter nigricans (strain ATCC 23147 / DSM 23189 / NBRC 102662 / NCIMB 1420 / SS-2)</name>
    <name type="common">Lewinella nigricans</name>
    <dbReference type="NCBI Taxonomy" id="1122177"/>
    <lineage>
        <taxon>Bacteria</taxon>
        <taxon>Pseudomonadati</taxon>
        <taxon>Bacteroidota</taxon>
        <taxon>Saprospiria</taxon>
        <taxon>Saprospirales</taxon>
        <taxon>Lewinellaceae</taxon>
        <taxon>Flavilitoribacter</taxon>
    </lineage>
</organism>
<dbReference type="SUPFAM" id="SSF53300">
    <property type="entry name" value="vWA-like"/>
    <property type="match status" value="1"/>
</dbReference>
<dbReference type="CDD" id="cd00198">
    <property type="entry name" value="vWFA"/>
    <property type="match status" value="1"/>
</dbReference>
<evidence type="ECO:0008006" key="5">
    <source>
        <dbReference type="Google" id="ProtNLM"/>
    </source>
</evidence>
<dbReference type="Pfam" id="PF13203">
    <property type="entry name" value="DUF2201_N"/>
    <property type="match status" value="1"/>
</dbReference>
<dbReference type="AlphaFoldDB" id="A0A2D0N4C8"/>
<evidence type="ECO:0000313" key="3">
    <source>
        <dbReference type="EMBL" id="PHN02623.1"/>
    </source>
</evidence>
<evidence type="ECO:0000259" key="1">
    <source>
        <dbReference type="Pfam" id="PF09967"/>
    </source>
</evidence>
<protein>
    <recommendedName>
        <fullName evidence="5">Metallopeptidase domain-containing protein</fullName>
    </recommendedName>
</protein>
<keyword evidence="4" id="KW-1185">Reference proteome</keyword>
<feature type="domain" description="Putative metallopeptidase" evidence="2">
    <location>
        <begin position="10"/>
        <end position="270"/>
    </location>
</feature>
<sequence length="422" mass="47140">MTPEALIRFARAYCAQKLPWFAPALFQCRIHLTEQVKIAAIDPNFNIYFNPRAIEAIDGSTDRDGSLAQIGFLWIHEISHVLREHYLRSKERNARPYLWNVAADLEINDSDWKGLTMPRRFPGLLPSRFQMRNGQLTEYYYQMLGGKGEAVVASLAGIQEVDGNWDWPDEGSGVHGHSRPWEVRHTDGQQLDEMEVDMVRRSVAMEMKKSSGMGSMPGNWSRWVEDKLQPRVDWRQVLRHRMSVAINQGVGSRIDYSYRRPSRRQAVYHPILPPSLGGDMSARITCVVDTSGSMGPEELGQAVGEVCAVLEAFQIPVTIIPCDARAYEPIMIATPSDSFKLKTLKGGGGTNIIVGIEAALAGKPAPDSVLVLTDGYTPYPKQLYKTPVVFGIFTRGRQASVPKPPNPPWKPDTVVEIPLNGN</sequence>
<dbReference type="PANTHER" id="PTHR38730">
    <property type="entry name" value="SLL7028 PROTEIN"/>
    <property type="match status" value="1"/>
</dbReference>
<dbReference type="PANTHER" id="PTHR38730:SF1">
    <property type="entry name" value="SLL7028 PROTEIN"/>
    <property type="match status" value="1"/>
</dbReference>
<dbReference type="OrthoDB" id="9809307at2"/>
<evidence type="ECO:0000259" key="2">
    <source>
        <dbReference type="Pfam" id="PF13203"/>
    </source>
</evidence>
<dbReference type="EMBL" id="PDUD01000038">
    <property type="protein sequence ID" value="PHN02623.1"/>
    <property type="molecule type" value="Genomic_DNA"/>
</dbReference>
<evidence type="ECO:0000313" key="4">
    <source>
        <dbReference type="Proteomes" id="UP000223913"/>
    </source>
</evidence>
<dbReference type="Proteomes" id="UP000223913">
    <property type="component" value="Unassembled WGS sequence"/>
</dbReference>